<name>A2F134_TRIV3</name>
<dbReference type="Pfam" id="PF00877">
    <property type="entry name" value="NLPC_P60"/>
    <property type="match status" value="1"/>
</dbReference>
<dbReference type="MEROPS" id="C40.007"/>
<dbReference type="RefSeq" id="XP_001330233.1">
    <property type="nucleotide sequence ID" value="XM_001330198.1"/>
</dbReference>
<dbReference type="KEGG" id="tva:4759211"/>
<keyword evidence="7" id="KW-1185">Reference proteome</keyword>
<dbReference type="Proteomes" id="UP000001542">
    <property type="component" value="Unassembled WGS sequence"/>
</dbReference>
<dbReference type="Gene3D" id="2.30.30.40">
    <property type="entry name" value="SH3 Domains"/>
    <property type="match status" value="1"/>
</dbReference>
<keyword evidence="3" id="KW-0378">Hydrolase</keyword>
<protein>
    <submittedName>
        <fullName evidence="6">Clan CA, family C40, NlpC/P60 superfamily cysteine peptidase</fullName>
    </submittedName>
</protein>
<dbReference type="InterPro" id="IPR038765">
    <property type="entry name" value="Papain-like_cys_pep_sf"/>
</dbReference>
<dbReference type="GO" id="GO:0006508">
    <property type="term" value="P:proteolysis"/>
    <property type="evidence" value="ECO:0007669"/>
    <property type="project" value="UniProtKB-KW"/>
</dbReference>
<evidence type="ECO:0000259" key="5">
    <source>
        <dbReference type="PROSITE" id="PS51935"/>
    </source>
</evidence>
<gene>
    <name evidence="6" type="ORF">TVAG_324990</name>
</gene>
<dbReference type="Gene3D" id="3.90.1720.10">
    <property type="entry name" value="endopeptidase domain like (from Nostoc punctiforme)"/>
    <property type="match status" value="1"/>
</dbReference>
<dbReference type="InterPro" id="IPR000064">
    <property type="entry name" value="NLP_P60_dom"/>
</dbReference>
<evidence type="ECO:0000313" key="7">
    <source>
        <dbReference type="Proteomes" id="UP000001542"/>
    </source>
</evidence>
<feature type="domain" description="NlpC/P60" evidence="5">
    <location>
        <begin position="151"/>
        <end position="277"/>
    </location>
</feature>
<dbReference type="GO" id="GO:0000270">
    <property type="term" value="P:peptidoglycan metabolic process"/>
    <property type="evidence" value="ECO:0000318"/>
    <property type="project" value="GO_Central"/>
</dbReference>
<dbReference type="VEuPathDB" id="TrichDB:TVAGG3_0814900"/>
<keyword evidence="2" id="KW-0645">Protease</keyword>
<dbReference type="PROSITE" id="PS51935">
    <property type="entry name" value="NLPC_P60"/>
    <property type="match status" value="1"/>
</dbReference>
<proteinExistence type="inferred from homology"/>
<evidence type="ECO:0000256" key="1">
    <source>
        <dbReference type="ARBA" id="ARBA00007074"/>
    </source>
</evidence>
<reference evidence="6" key="1">
    <citation type="submission" date="2006-10" db="EMBL/GenBank/DDBJ databases">
        <authorList>
            <person name="Amadeo P."/>
            <person name="Zhao Q."/>
            <person name="Wortman J."/>
            <person name="Fraser-Liggett C."/>
            <person name="Carlton J."/>
        </authorList>
    </citation>
    <scope>NUCLEOTIDE SEQUENCE</scope>
    <source>
        <strain evidence="6">G3</strain>
    </source>
</reference>
<reference evidence="6" key="2">
    <citation type="journal article" date="2007" name="Science">
        <title>Draft genome sequence of the sexually transmitted pathogen Trichomonas vaginalis.</title>
        <authorList>
            <person name="Carlton J.M."/>
            <person name="Hirt R.P."/>
            <person name="Silva J.C."/>
            <person name="Delcher A.L."/>
            <person name="Schatz M."/>
            <person name="Zhao Q."/>
            <person name="Wortman J.R."/>
            <person name="Bidwell S.L."/>
            <person name="Alsmark U.C.M."/>
            <person name="Besteiro S."/>
            <person name="Sicheritz-Ponten T."/>
            <person name="Noel C.J."/>
            <person name="Dacks J.B."/>
            <person name="Foster P.G."/>
            <person name="Simillion C."/>
            <person name="Van de Peer Y."/>
            <person name="Miranda-Saavedra D."/>
            <person name="Barton G.J."/>
            <person name="Westrop G.D."/>
            <person name="Mueller S."/>
            <person name="Dessi D."/>
            <person name="Fiori P.L."/>
            <person name="Ren Q."/>
            <person name="Paulsen I."/>
            <person name="Zhang H."/>
            <person name="Bastida-Corcuera F.D."/>
            <person name="Simoes-Barbosa A."/>
            <person name="Brown M.T."/>
            <person name="Hayes R.D."/>
            <person name="Mukherjee M."/>
            <person name="Okumura C.Y."/>
            <person name="Schneider R."/>
            <person name="Smith A.J."/>
            <person name="Vanacova S."/>
            <person name="Villalvazo M."/>
            <person name="Haas B.J."/>
            <person name="Pertea M."/>
            <person name="Feldblyum T.V."/>
            <person name="Utterback T.R."/>
            <person name="Shu C.L."/>
            <person name="Osoegawa K."/>
            <person name="de Jong P.J."/>
            <person name="Hrdy I."/>
            <person name="Horvathova L."/>
            <person name="Zubacova Z."/>
            <person name="Dolezal P."/>
            <person name="Malik S.B."/>
            <person name="Logsdon J.M. Jr."/>
            <person name="Henze K."/>
            <person name="Gupta A."/>
            <person name="Wang C.C."/>
            <person name="Dunne R.L."/>
            <person name="Upcroft J.A."/>
            <person name="Upcroft P."/>
            <person name="White O."/>
            <person name="Salzberg S.L."/>
            <person name="Tang P."/>
            <person name="Chiu C.-H."/>
            <person name="Lee Y.-S."/>
            <person name="Embley T.M."/>
            <person name="Coombs G.H."/>
            <person name="Mottram J.C."/>
            <person name="Tachezy J."/>
            <person name="Fraser-Liggett C.M."/>
            <person name="Johnson P.J."/>
        </authorList>
    </citation>
    <scope>NUCLEOTIDE SEQUENCE [LARGE SCALE GENOMIC DNA]</scope>
    <source>
        <strain evidence="6">G3</strain>
    </source>
</reference>
<dbReference type="SMR" id="A2F134"/>
<dbReference type="GO" id="GO:0008234">
    <property type="term" value="F:cysteine-type peptidase activity"/>
    <property type="evidence" value="ECO:0007669"/>
    <property type="project" value="UniProtKB-KW"/>
</dbReference>
<evidence type="ECO:0000256" key="3">
    <source>
        <dbReference type="ARBA" id="ARBA00022801"/>
    </source>
</evidence>
<dbReference type="OrthoDB" id="2251794at2759"/>
<dbReference type="EMBL" id="DS113569">
    <property type="protein sequence ID" value="EAY01385.1"/>
    <property type="molecule type" value="Genomic_DNA"/>
</dbReference>
<dbReference type="InParanoid" id="A2F134"/>
<evidence type="ECO:0000256" key="2">
    <source>
        <dbReference type="ARBA" id="ARBA00022670"/>
    </source>
</evidence>
<accession>A2F134</accession>
<keyword evidence="4" id="KW-0788">Thiol protease</keyword>
<sequence>MNYVLKDTVDIGDTKTKSARINLPEKKLVMAYKTSTPEDLKANCYWLYDDFFCHILGYENGYAHVRIGNESCYIDQDSIQEIIYLGKTILNADLFSEPNTTSATFASLNENTDLYIIDYNINGYIEVYYQGKTGFILQSLTDFDFKPFKGENDGEIVVKLAKTKLGCKYVWAATGPNEFDCSGLMQWCYNKLDIFIHRTSGAQGTHGTKITDEKDLLPGDLVTFATESQRPGVISHVGMFIGDGKFLHCSSALGGAVITEIKEYDWPFKTMTRYWQH</sequence>
<dbReference type="VEuPathDB" id="TrichDB:TVAG_324990"/>
<evidence type="ECO:0000313" key="6">
    <source>
        <dbReference type="EMBL" id="EAY01385.1"/>
    </source>
</evidence>
<dbReference type="AlphaFoldDB" id="A2F134"/>
<dbReference type="PANTHER" id="PTHR47053">
    <property type="entry name" value="MUREIN DD-ENDOPEPTIDASE MEPH-RELATED"/>
    <property type="match status" value="1"/>
</dbReference>
<dbReference type="GO" id="GO:0004175">
    <property type="term" value="F:endopeptidase activity"/>
    <property type="evidence" value="ECO:0000318"/>
    <property type="project" value="GO_Central"/>
</dbReference>
<dbReference type="PANTHER" id="PTHR47053:SF1">
    <property type="entry name" value="MUREIN DD-ENDOPEPTIDASE MEPH-RELATED"/>
    <property type="match status" value="1"/>
</dbReference>
<dbReference type="SUPFAM" id="SSF54001">
    <property type="entry name" value="Cysteine proteinases"/>
    <property type="match status" value="1"/>
</dbReference>
<comment type="similarity">
    <text evidence="1">Belongs to the peptidase C40 family.</text>
</comment>
<organism evidence="6 7">
    <name type="scientific">Trichomonas vaginalis (strain ATCC PRA-98 / G3)</name>
    <dbReference type="NCBI Taxonomy" id="412133"/>
    <lineage>
        <taxon>Eukaryota</taxon>
        <taxon>Metamonada</taxon>
        <taxon>Parabasalia</taxon>
        <taxon>Trichomonadida</taxon>
        <taxon>Trichomonadidae</taxon>
        <taxon>Trichomonas</taxon>
    </lineage>
</organism>
<evidence type="ECO:0000256" key="4">
    <source>
        <dbReference type="ARBA" id="ARBA00022807"/>
    </source>
</evidence>
<dbReference type="InterPro" id="IPR051202">
    <property type="entry name" value="Peptidase_C40"/>
</dbReference>